<organism evidence="2 3">
    <name type="scientific">Paractinoplanes atraurantiacus</name>
    <dbReference type="NCBI Taxonomy" id="1036182"/>
    <lineage>
        <taxon>Bacteria</taxon>
        <taxon>Bacillati</taxon>
        <taxon>Actinomycetota</taxon>
        <taxon>Actinomycetes</taxon>
        <taxon>Micromonosporales</taxon>
        <taxon>Micromonosporaceae</taxon>
        <taxon>Paractinoplanes</taxon>
    </lineage>
</organism>
<dbReference type="Pfam" id="PF07336">
    <property type="entry name" value="ABATE"/>
    <property type="match status" value="1"/>
</dbReference>
<feature type="domain" description="Zinc finger CGNR" evidence="1">
    <location>
        <begin position="133"/>
        <end position="176"/>
    </location>
</feature>
<dbReference type="InterPro" id="IPR023286">
    <property type="entry name" value="ABATE_dom_sf"/>
</dbReference>
<protein>
    <submittedName>
        <fullName evidence="2">Conserved protein containing a Zn-ribbon-like motif, possibly RNA-binding</fullName>
    </submittedName>
</protein>
<dbReference type="EMBL" id="OBDY01000014">
    <property type="protein sequence ID" value="SNY53542.1"/>
    <property type="molecule type" value="Genomic_DNA"/>
</dbReference>
<evidence type="ECO:0000259" key="1">
    <source>
        <dbReference type="Pfam" id="PF11706"/>
    </source>
</evidence>
<dbReference type="PANTHER" id="PTHR35525:SF3">
    <property type="entry name" value="BLL6575 PROTEIN"/>
    <property type="match status" value="1"/>
</dbReference>
<dbReference type="SUPFAM" id="SSF160904">
    <property type="entry name" value="Jann2411-like"/>
    <property type="match status" value="1"/>
</dbReference>
<dbReference type="AlphaFoldDB" id="A0A285IZY6"/>
<dbReference type="InterPro" id="IPR021005">
    <property type="entry name" value="Znf_CGNR"/>
</dbReference>
<reference evidence="2 3" key="1">
    <citation type="submission" date="2017-09" db="EMBL/GenBank/DDBJ databases">
        <authorList>
            <person name="Ehlers B."/>
            <person name="Leendertz F.H."/>
        </authorList>
    </citation>
    <scope>NUCLEOTIDE SEQUENCE [LARGE SCALE GENOMIC DNA]</scope>
    <source>
        <strain evidence="2 3">CGMCC 4.6857</strain>
    </source>
</reference>
<gene>
    <name evidence="2" type="ORF">SAMN05421748_11449</name>
</gene>
<dbReference type="PANTHER" id="PTHR35525">
    <property type="entry name" value="BLL6575 PROTEIN"/>
    <property type="match status" value="1"/>
</dbReference>
<dbReference type="Gene3D" id="1.10.3300.10">
    <property type="entry name" value="Jann2411-like domain"/>
    <property type="match status" value="1"/>
</dbReference>
<sequence>MGYASVMPEQRYRVAAAPGDLRLVQELLNTSAKNGGRTPDLLDAALPAAEWLSAYGITGDSPGISDLRRLRDVVRRFLLGAGPEPGEVTAAAPLVLHPDGTVGVAGEPNDIGALAGRILLAIRDAQLAGTWRRLKLCRNPDCQVAFWDSSRNTSGVWHDVRTCGNVANLRKSRARRSASVIVDGS</sequence>
<dbReference type="InterPro" id="IPR010852">
    <property type="entry name" value="ABATE"/>
</dbReference>
<dbReference type="Proteomes" id="UP000219612">
    <property type="component" value="Unassembled WGS sequence"/>
</dbReference>
<evidence type="ECO:0000313" key="3">
    <source>
        <dbReference type="Proteomes" id="UP000219612"/>
    </source>
</evidence>
<keyword evidence="3" id="KW-1185">Reference proteome</keyword>
<name>A0A285IZY6_9ACTN</name>
<evidence type="ECO:0000313" key="2">
    <source>
        <dbReference type="EMBL" id="SNY53542.1"/>
    </source>
</evidence>
<accession>A0A285IZY6</accession>
<proteinExistence type="predicted"/>
<dbReference type="Pfam" id="PF11706">
    <property type="entry name" value="zf-CGNR"/>
    <property type="match status" value="1"/>
</dbReference>